<dbReference type="SUPFAM" id="SSF56601">
    <property type="entry name" value="beta-lactamase/transpeptidase-like"/>
    <property type="match status" value="1"/>
</dbReference>
<evidence type="ECO:0000313" key="4">
    <source>
        <dbReference type="EnsemblMetazoa" id="BGLB037619-PA"/>
    </source>
</evidence>
<dbReference type="InterPro" id="IPR012338">
    <property type="entry name" value="Beta-lactam/transpept-like"/>
</dbReference>
<dbReference type="VEuPathDB" id="VectorBase:BGLB037619"/>
<dbReference type="Proteomes" id="UP000076420">
    <property type="component" value="Unassembled WGS sequence"/>
</dbReference>
<dbReference type="GO" id="GO:0005886">
    <property type="term" value="C:plasma membrane"/>
    <property type="evidence" value="ECO:0007669"/>
    <property type="project" value="TreeGrafter"/>
</dbReference>
<dbReference type="AlphaFoldDB" id="A0A2C9M2E7"/>
<dbReference type="InterPro" id="IPR050515">
    <property type="entry name" value="Beta-lactam/transpept"/>
</dbReference>
<dbReference type="Pfam" id="PF00905">
    <property type="entry name" value="Transpeptidase"/>
    <property type="match status" value="1"/>
</dbReference>
<keyword evidence="2" id="KW-0472">Membrane</keyword>
<dbReference type="GO" id="GO:0008658">
    <property type="term" value="F:penicillin binding"/>
    <property type="evidence" value="ECO:0007669"/>
    <property type="project" value="InterPro"/>
</dbReference>
<dbReference type="Gene3D" id="3.30.450.330">
    <property type="match status" value="1"/>
</dbReference>
<dbReference type="InterPro" id="IPR001460">
    <property type="entry name" value="PCN-bd_Tpept"/>
</dbReference>
<dbReference type="KEGG" id="bgt:106072086"/>
<dbReference type="PANTHER" id="PTHR30627:SF1">
    <property type="entry name" value="PEPTIDOGLYCAN D,D-TRANSPEPTIDASE FTSI"/>
    <property type="match status" value="1"/>
</dbReference>
<dbReference type="GO" id="GO:0071555">
    <property type="term" value="P:cell wall organization"/>
    <property type="evidence" value="ECO:0007669"/>
    <property type="project" value="TreeGrafter"/>
</dbReference>
<organism evidence="4 5">
    <name type="scientific">Biomphalaria glabrata</name>
    <name type="common">Bloodfluke planorb</name>
    <name type="synonym">Freshwater snail</name>
    <dbReference type="NCBI Taxonomy" id="6526"/>
    <lineage>
        <taxon>Eukaryota</taxon>
        <taxon>Metazoa</taxon>
        <taxon>Spiralia</taxon>
        <taxon>Lophotrochozoa</taxon>
        <taxon>Mollusca</taxon>
        <taxon>Gastropoda</taxon>
        <taxon>Heterobranchia</taxon>
        <taxon>Euthyneura</taxon>
        <taxon>Panpulmonata</taxon>
        <taxon>Hygrophila</taxon>
        <taxon>Lymnaeoidea</taxon>
        <taxon>Planorbidae</taxon>
        <taxon>Biomphalaria</taxon>
    </lineage>
</organism>
<dbReference type="PANTHER" id="PTHR30627">
    <property type="entry name" value="PEPTIDOGLYCAN D,D-TRANSPEPTIDASE"/>
    <property type="match status" value="1"/>
</dbReference>
<comment type="subcellular location">
    <subcellularLocation>
        <location evidence="1">Membrane</location>
    </subcellularLocation>
</comment>
<gene>
    <name evidence="4" type="primary">106072086</name>
</gene>
<sequence>MTMEEIFLYSSNIGTAKIAMMMGFETQYYFLKKLGFFDQLSLEINEKAIPILPKDRIWSDVVVSTISYGHGISVTPVHLVEGFSSIIGNGRLCKMTLVKGKNDNNTREKIFSDDTVFKMRYLLGRAVTHGTGKKAMINGYSIGGKTGSADKVISGMYNKNKVVTSFVAGFPIVDPKYVVLVMLDEPKSISGSERFTGGHLSAPIVKDIITEIAPMLGVSPLNK</sequence>
<reference evidence="4" key="1">
    <citation type="submission" date="2020-05" db="UniProtKB">
        <authorList>
            <consortium name="EnsemblMetazoa"/>
        </authorList>
    </citation>
    <scope>IDENTIFICATION</scope>
    <source>
        <strain evidence="4">BB02</strain>
    </source>
</reference>
<proteinExistence type="predicted"/>
<evidence type="ECO:0000313" key="5">
    <source>
        <dbReference type="Proteomes" id="UP000076420"/>
    </source>
</evidence>
<dbReference type="EnsemblMetazoa" id="BGLB037619-RA">
    <property type="protein sequence ID" value="BGLB037619-PA"/>
    <property type="gene ID" value="BGLB037619"/>
</dbReference>
<name>A0A2C9M2E7_BIOGL</name>
<evidence type="ECO:0000256" key="1">
    <source>
        <dbReference type="ARBA" id="ARBA00004370"/>
    </source>
</evidence>
<protein>
    <recommendedName>
        <fullName evidence="3">Penicillin-binding protein transpeptidase domain-containing protein</fullName>
    </recommendedName>
</protein>
<evidence type="ECO:0000256" key="2">
    <source>
        <dbReference type="ARBA" id="ARBA00023136"/>
    </source>
</evidence>
<dbReference type="Gene3D" id="3.40.710.10">
    <property type="entry name" value="DD-peptidase/beta-lactamase superfamily"/>
    <property type="match status" value="1"/>
</dbReference>
<accession>A0A2C9M2E7</accession>
<dbReference type="STRING" id="6526.A0A2C9M2E7"/>
<feature type="domain" description="Penicillin-binding protein transpeptidase" evidence="3">
    <location>
        <begin position="1"/>
        <end position="209"/>
    </location>
</feature>
<evidence type="ECO:0000259" key="3">
    <source>
        <dbReference type="Pfam" id="PF00905"/>
    </source>
</evidence>